<dbReference type="Proteomes" id="UP000322667">
    <property type="component" value="Chromosome D13"/>
</dbReference>
<dbReference type="AlphaFoldDB" id="A0A5D2HYQ1"/>
<evidence type="ECO:0008006" key="3">
    <source>
        <dbReference type="Google" id="ProtNLM"/>
    </source>
</evidence>
<evidence type="ECO:0000313" key="1">
    <source>
        <dbReference type="EMBL" id="TYH35261.1"/>
    </source>
</evidence>
<gene>
    <name evidence="1" type="ORF">ES332_D13G181300v1</name>
</gene>
<dbReference type="InterPro" id="IPR052929">
    <property type="entry name" value="RNase_H-like_EbsB-rel"/>
</dbReference>
<name>A0A5D2HYQ1_GOSTO</name>
<proteinExistence type="predicted"/>
<dbReference type="PANTHER" id="PTHR47074">
    <property type="entry name" value="BNAC02G40300D PROTEIN"/>
    <property type="match status" value="1"/>
</dbReference>
<organism evidence="1 2">
    <name type="scientific">Gossypium tomentosum</name>
    <name type="common">Hawaiian cotton</name>
    <name type="synonym">Gossypium sandvicense</name>
    <dbReference type="NCBI Taxonomy" id="34277"/>
    <lineage>
        <taxon>Eukaryota</taxon>
        <taxon>Viridiplantae</taxon>
        <taxon>Streptophyta</taxon>
        <taxon>Embryophyta</taxon>
        <taxon>Tracheophyta</taxon>
        <taxon>Spermatophyta</taxon>
        <taxon>Magnoliopsida</taxon>
        <taxon>eudicotyledons</taxon>
        <taxon>Gunneridae</taxon>
        <taxon>Pentapetalae</taxon>
        <taxon>rosids</taxon>
        <taxon>malvids</taxon>
        <taxon>Malvales</taxon>
        <taxon>Malvaceae</taxon>
        <taxon>Malvoideae</taxon>
        <taxon>Gossypium</taxon>
    </lineage>
</organism>
<reference evidence="1 2" key="1">
    <citation type="submission" date="2019-07" db="EMBL/GenBank/DDBJ databases">
        <title>WGS assembly of Gossypium tomentosum.</title>
        <authorList>
            <person name="Chen Z.J."/>
            <person name="Sreedasyam A."/>
            <person name="Ando A."/>
            <person name="Song Q."/>
            <person name="De L."/>
            <person name="Hulse-Kemp A."/>
            <person name="Ding M."/>
            <person name="Ye W."/>
            <person name="Kirkbride R."/>
            <person name="Jenkins J."/>
            <person name="Plott C."/>
            <person name="Lovell J."/>
            <person name="Lin Y.-M."/>
            <person name="Vaughn R."/>
            <person name="Liu B."/>
            <person name="Li W."/>
            <person name="Simpson S."/>
            <person name="Scheffler B."/>
            <person name="Saski C."/>
            <person name="Grover C."/>
            <person name="Hu G."/>
            <person name="Conover J."/>
            <person name="Carlson J."/>
            <person name="Shu S."/>
            <person name="Boston L."/>
            <person name="Williams M."/>
            <person name="Peterson D."/>
            <person name="Mcgee K."/>
            <person name="Jones D."/>
            <person name="Wendel J."/>
            <person name="Stelly D."/>
            <person name="Grimwood J."/>
            <person name="Schmutz J."/>
        </authorList>
    </citation>
    <scope>NUCLEOTIDE SEQUENCE [LARGE SCALE GENOMIC DNA]</scope>
    <source>
        <strain evidence="1">7179.01</strain>
    </source>
</reference>
<evidence type="ECO:0000313" key="2">
    <source>
        <dbReference type="Proteomes" id="UP000322667"/>
    </source>
</evidence>
<keyword evidence="2" id="KW-1185">Reference proteome</keyword>
<sequence length="123" mass="13210">MGFSVPALSSLQYLGLSSANLSKATDWVHRGGKDRCKQVRWIAPTVGYWIVNCDGAFNLLSKEVGIGVIIRDSMAALVAEKGRSFLASSTLEVEALAMHEGGGCAFSTGWIHPIFSGSYSELR</sequence>
<dbReference type="PANTHER" id="PTHR47074:SF11">
    <property type="entry name" value="REVERSE TRANSCRIPTASE-LIKE PROTEIN"/>
    <property type="match status" value="1"/>
</dbReference>
<accession>A0A5D2HYQ1</accession>
<dbReference type="EMBL" id="CM017635">
    <property type="protein sequence ID" value="TYH35261.1"/>
    <property type="molecule type" value="Genomic_DNA"/>
</dbReference>
<protein>
    <recommendedName>
        <fullName evidence="3">RNase H type-1 domain-containing protein</fullName>
    </recommendedName>
</protein>